<evidence type="ECO:0000256" key="1">
    <source>
        <dbReference type="SAM" id="MobiDB-lite"/>
    </source>
</evidence>
<reference evidence="2" key="2">
    <citation type="journal article" date="2015" name="Data Brief">
        <title>Shoot transcriptome of the giant reed, Arundo donax.</title>
        <authorList>
            <person name="Barrero R.A."/>
            <person name="Guerrero F.D."/>
            <person name="Moolhuijzen P."/>
            <person name="Goolsby J.A."/>
            <person name="Tidwell J."/>
            <person name="Bellgard S.E."/>
            <person name="Bellgard M.I."/>
        </authorList>
    </citation>
    <scope>NUCLEOTIDE SEQUENCE</scope>
    <source>
        <tissue evidence="2">Shoot tissue taken approximately 20 cm above the soil surface</tissue>
    </source>
</reference>
<proteinExistence type="predicted"/>
<reference evidence="2" key="1">
    <citation type="submission" date="2014-09" db="EMBL/GenBank/DDBJ databases">
        <authorList>
            <person name="Magalhaes I.L.F."/>
            <person name="Oliveira U."/>
            <person name="Santos F.R."/>
            <person name="Vidigal T.H.D.A."/>
            <person name="Brescovit A.D."/>
            <person name="Santos A.J."/>
        </authorList>
    </citation>
    <scope>NUCLEOTIDE SEQUENCE</scope>
    <source>
        <tissue evidence="2">Shoot tissue taken approximately 20 cm above the soil surface</tissue>
    </source>
</reference>
<name>A0A0A9E958_ARUDO</name>
<feature type="compositionally biased region" description="Polar residues" evidence="1">
    <location>
        <begin position="29"/>
        <end position="48"/>
    </location>
</feature>
<organism evidence="2">
    <name type="scientific">Arundo donax</name>
    <name type="common">Giant reed</name>
    <name type="synonym">Donax arundinaceus</name>
    <dbReference type="NCBI Taxonomy" id="35708"/>
    <lineage>
        <taxon>Eukaryota</taxon>
        <taxon>Viridiplantae</taxon>
        <taxon>Streptophyta</taxon>
        <taxon>Embryophyta</taxon>
        <taxon>Tracheophyta</taxon>
        <taxon>Spermatophyta</taxon>
        <taxon>Magnoliopsida</taxon>
        <taxon>Liliopsida</taxon>
        <taxon>Poales</taxon>
        <taxon>Poaceae</taxon>
        <taxon>PACMAD clade</taxon>
        <taxon>Arundinoideae</taxon>
        <taxon>Arundineae</taxon>
        <taxon>Arundo</taxon>
    </lineage>
</organism>
<feature type="region of interest" description="Disordered" evidence="1">
    <location>
        <begin position="22"/>
        <end position="48"/>
    </location>
</feature>
<protein>
    <submittedName>
        <fullName evidence="2">Uncharacterized protein</fullName>
    </submittedName>
</protein>
<evidence type="ECO:0000313" key="2">
    <source>
        <dbReference type="EMBL" id="JAD92522.1"/>
    </source>
</evidence>
<accession>A0A0A9E958</accession>
<dbReference type="AlphaFoldDB" id="A0A0A9E958"/>
<sequence>MTAARASWGAARATRAVARVGKRGCAAQPTPQGSPWTMLRQRTMSLSN</sequence>
<dbReference type="EMBL" id="GBRH01205373">
    <property type="protein sequence ID" value="JAD92522.1"/>
    <property type="molecule type" value="Transcribed_RNA"/>
</dbReference>